<dbReference type="InterPro" id="IPR013057">
    <property type="entry name" value="AA_transpt_TM"/>
</dbReference>
<dbReference type="Gramene" id="TRITD6Bv1G203660.3">
    <property type="protein sequence ID" value="TRITD6Bv1G203660.3"/>
    <property type="gene ID" value="TRITD6Bv1G203660"/>
</dbReference>
<feature type="domain" description="Amino acid transporter transmembrane" evidence="10">
    <location>
        <begin position="143"/>
        <end position="530"/>
    </location>
</feature>
<keyword evidence="12" id="KW-1185">Reference proteome</keyword>
<dbReference type="Pfam" id="PF01490">
    <property type="entry name" value="Aa_trans"/>
    <property type="match status" value="1"/>
</dbReference>
<protein>
    <recommendedName>
        <fullName evidence="10">Amino acid transporter transmembrane domain-containing protein</fullName>
    </recommendedName>
</protein>
<feature type="transmembrane region" description="Helical" evidence="9">
    <location>
        <begin position="405"/>
        <end position="429"/>
    </location>
</feature>
<dbReference type="Proteomes" id="UP000324705">
    <property type="component" value="Chromosome 6B"/>
</dbReference>
<feature type="transmembrane region" description="Helical" evidence="9">
    <location>
        <begin position="509"/>
        <end position="535"/>
    </location>
</feature>
<evidence type="ECO:0000256" key="4">
    <source>
        <dbReference type="ARBA" id="ARBA00022970"/>
    </source>
</evidence>
<gene>
    <name evidence="11" type="ORF">TRITD_6Bv1G203660</name>
</gene>
<dbReference type="GO" id="GO:0006865">
    <property type="term" value="P:amino acid transport"/>
    <property type="evidence" value="ECO:0007669"/>
    <property type="project" value="UniProtKB-KW"/>
</dbReference>
<feature type="transmembrane region" description="Helical" evidence="9">
    <location>
        <begin position="361"/>
        <end position="385"/>
    </location>
</feature>
<keyword evidence="4" id="KW-0029">Amino-acid transport</keyword>
<evidence type="ECO:0000256" key="8">
    <source>
        <dbReference type="SAM" id="MobiDB-lite"/>
    </source>
</evidence>
<keyword evidence="3 9" id="KW-0812">Transmembrane</keyword>
<evidence type="ECO:0000256" key="5">
    <source>
        <dbReference type="ARBA" id="ARBA00022989"/>
    </source>
</evidence>
<evidence type="ECO:0000313" key="11">
    <source>
        <dbReference type="EMBL" id="VAI61942.1"/>
    </source>
</evidence>
<organism evidence="11 12">
    <name type="scientific">Triticum turgidum subsp. durum</name>
    <name type="common">Durum wheat</name>
    <name type="synonym">Triticum durum</name>
    <dbReference type="NCBI Taxonomy" id="4567"/>
    <lineage>
        <taxon>Eukaryota</taxon>
        <taxon>Viridiplantae</taxon>
        <taxon>Streptophyta</taxon>
        <taxon>Embryophyta</taxon>
        <taxon>Tracheophyta</taxon>
        <taxon>Spermatophyta</taxon>
        <taxon>Magnoliopsida</taxon>
        <taxon>Liliopsida</taxon>
        <taxon>Poales</taxon>
        <taxon>Poaceae</taxon>
        <taxon>BOP clade</taxon>
        <taxon>Pooideae</taxon>
        <taxon>Triticodae</taxon>
        <taxon>Triticeae</taxon>
        <taxon>Triticinae</taxon>
        <taxon>Triticum</taxon>
    </lineage>
</organism>
<dbReference type="FunFam" id="1.20.1740.10:FF:000047">
    <property type="entry name" value="Amino acid transporter AVT1A"/>
    <property type="match status" value="1"/>
</dbReference>
<keyword evidence="5 9" id="KW-1133">Transmembrane helix</keyword>
<comment type="subcellular location">
    <subcellularLocation>
        <location evidence="1">Membrane</location>
        <topology evidence="1">Multi-pass membrane protein</topology>
    </subcellularLocation>
</comment>
<dbReference type="OMA" id="FHCMMEW"/>
<evidence type="ECO:0000256" key="6">
    <source>
        <dbReference type="ARBA" id="ARBA00023136"/>
    </source>
</evidence>
<reference evidence="11 12" key="1">
    <citation type="submission" date="2017-09" db="EMBL/GenBank/DDBJ databases">
        <authorList>
            <consortium name="International Durum Wheat Genome Sequencing Consortium (IDWGSC)"/>
            <person name="Milanesi L."/>
        </authorList>
    </citation>
    <scope>NUCLEOTIDE SEQUENCE [LARGE SCALE GENOMIC DNA]</scope>
    <source>
        <strain evidence="12">cv. Svevo</strain>
    </source>
</reference>
<evidence type="ECO:0000256" key="1">
    <source>
        <dbReference type="ARBA" id="ARBA00004141"/>
    </source>
</evidence>
<feature type="region of interest" description="Disordered" evidence="8">
    <location>
        <begin position="1"/>
        <end position="61"/>
    </location>
</feature>
<feature type="transmembrane region" description="Helical" evidence="9">
    <location>
        <begin position="220"/>
        <end position="240"/>
    </location>
</feature>
<evidence type="ECO:0000313" key="12">
    <source>
        <dbReference type="Proteomes" id="UP000324705"/>
    </source>
</evidence>
<feature type="transmembrane region" description="Helical" evidence="9">
    <location>
        <begin position="328"/>
        <end position="349"/>
    </location>
</feature>
<comment type="similarity">
    <text evidence="7">Belongs to the amino acid/polyamine transporter 2 family. Amino acid/auxin permease (AAAP) (TC 2.A.18.5) subfamily.</text>
</comment>
<feature type="compositionally biased region" description="Acidic residues" evidence="8">
    <location>
        <begin position="11"/>
        <end position="23"/>
    </location>
</feature>
<accession>A0A9R0YVU4</accession>
<evidence type="ECO:0000256" key="7">
    <source>
        <dbReference type="ARBA" id="ARBA00049662"/>
    </source>
</evidence>
<feature type="transmembrane region" description="Helical" evidence="9">
    <location>
        <begin position="265"/>
        <end position="282"/>
    </location>
</feature>
<dbReference type="GO" id="GO:0016020">
    <property type="term" value="C:membrane"/>
    <property type="evidence" value="ECO:0007669"/>
    <property type="project" value="UniProtKB-SubCell"/>
</dbReference>
<feature type="transmembrane region" description="Helical" evidence="9">
    <location>
        <begin position="449"/>
        <end position="469"/>
    </location>
</feature>
<name>A0A9R0YVU4_TRITD</name>
<sequence>MAAAARHRKEEEDEMLLDDGDIEESPRDSFRDSDDDDDEAEEARGEDGDGVGSFESHQWPQSYRETTDTYTIAASPIFGYLGPSTSKYSIDGGRSGLASDLRLPFISDKLESVKSLRRHLLGSVRDEKLSFQYTGEIYVGQGCSVTQTVFNGINVLAGVGLLSAPFTIHEAGWAGLAVLSVFAIICCYTGVLLKHCFESKDGIATYPDIGEAAFGRIGRLIISIILYTELYSYCVEFIILEGDNMTSIFPDVNINLFGIHVDSKHFFGVLTALVVLPTVWLRDLRVLSYLSAGGVIATLVVFISVALVGTTEGIGFHQTGEAVKWSGMPFAIGIYGFCYSGHSVFPNIYQSMSDRTKFPKALFICFAVCTAIYGSFAIIGYLMFGDKTLSQITLNLPKESFASKVALWTTVINPFTKYPLEFLSFALLLNPLARSLEELRPEGFLNETIVSIILRTSLVASTVVIAFLLPFFGLVMALIGSLLSILVAVIMPALCFLKIAQNKATRPQVIASVAIIVVGVISAALGTYSSVASIIGYY</sequence>
<evidence type="ECO:0000259" key="10">
    <source>
        <dbReference type="Pfam" id="PF01490"/>
    </source>
</evidence>
<dbReference type="PANTHER" id="PTHR48017">
    <property type="entry name" value="OS05G0424000 PROTEIN-RELATED"/>
    <property type="match status" value="1"/>
</dbReference>
<feature type="transmembrane region" description="Helical" evidence="9">
    <location>
        <begin position="171"/>
        <end position="193"/>
    </location>
</feature>
<keyword evidence="6 9" id="KW-0472">Membrane</keyword>
<evidence type="ECO:0000256" key="3">
    <source>
        <dbReference type="ARBA" id="ARBA00022692"/>
    </source>
</evidence>
<keyword evidence="2" id="KW-0813">Transport</keyword>
<feature type="transmembrane region" description="Helical" evidence="9">
    <location>
        <begin position="289"/>
        <end position="308"/>
    </location>
</feature>
<evidence type="ECO:0000256" key="9">
    <source>
        <dbReference type="SAM" id="Phobius"/>
    </source>
</evidence>
<feature type="transmembrane region" description="Helical" evidence="9">
    <location>
        <begin position="475"/>
        <end position="497"/>
    </location>
</feature>
<proteinExistence type="inferred from homology"/>
<dbReference type="AlphaFoldDB" id="A0A9R0YVU4"/>
<evidence type="ECO:0000256" key="2">
    <source>
        <dbReference type="ARBA" id="ARBA00022448"/>
    </source>
</evidence>
<dbReference type="EMBL" id="LT934122">
    <property type="protein sequence ID" value="VAI61942.1"/>
    <property type="molecule type" value="Genomic_DNA"/>
</dbReference>